<accession>S3TD69</accession>
<evidence type="ECO:0000313" key="1">
    <source>
        <dbReference type="EMBL" id="EPG39526.1"/>
    </source>
</evidence>
<name>S3TD69_9GAMM</name>
<protein>
    <submittedName>
        <fullName evidence="1">Uncharacterized protein</fullName>
    </submittedName>
</protein>
<organism evidence="1 2">
    <name type="scientific">Acinetobacter colistiniresistens</name>
    <dbReference type="NCBI Taxonomy" id="280145"/>
    <lineage>
        <taxon>Bacteria</taxon>
        <taxon>Pseudomonadati</taxon>
        <taxon>Pseudomonadota</taxon>
        <taxon>Gammaproteobacteria</taxon>
        <taxon>Moraxellales</taxon>
        <taxon>Moraxellaceae</taxon>
        <taxon>Acinetobacter</taxon>
    </lineage>
</organism>
<dbReference type="AlphaFoldDB" id="S3TD69"/>
<gene>
    <name evidence="1" type="ORF">F907_00829</name>
</gene>
<proteinExistence type="predicted"/>
<dbReference type="HOGENOM" id="CLU_173162_0_0_6"/>
<dbReference type="GeneID" id="45418877"/>
<dbReference type="EMBL" id="ATGK01000008">
    <property type="protein sequence ID" value="EPG39526.1"/>
    <property type="molecule type" value="Genomic_DNA"/>
</dbReference>
<sequence>MTSHKFLLTYSVSPTETTSDTKKKLADKVRDKIADIEIGDWKKAVNVETTFAGTIDVTGVTNKEKWESAAKEVKRVMEQAYRDCEATTKDVAVNYAMLLSNAGEAFSFKQ</sequence>
<evidence type="ECO:0000313" key="2">
    <source>
        <dbReference type="Proteomes" id="UP000014559"/>
    </source>
</evidence>
<comment type="caution">
    <text evidence="1">The sequence shown here is derived from an EMBL/GenBank/DDBJ whole genome shotgun (WGS) entry which is preliminary data.</text>
</comment>
<dbReference type="Proteomes" id="UP000014559">
    <property type="component" value="Unassembled WGS sequence"/>
</dbReference>
<reference evidence="1 2" key="1">
    <citation type="submission" date="2013-06" db="EMBL/GenBank/DDBJ databases">
        <title>The Genome Sequence of Acinetobacter sp. NIPH 2036.</title>
        <authorList>
            <consortium name="The Broad Institute Genome Sequencing Platform"/>
            <consortium name="The Broad Institute Genome Sequencing Center for Infectious Disease"/>
            <person name="Cerqueira G."/>
            <person name="Feldgarden M."/>
            <person name="Courvalin P."/>
            <person name="Perichon B."/>
            <person name="Grillot-Courvalin C."/>
            <person name="Clermont D."/>
            <person name="Rocha E."/>
            <person name="Yoon E.-J."/>
            <person name="Nemec A."/>
            <person name="Young S.K."/>
            <person name="Zeng Q."/>
            <person name="Gargeya S."/>
            <person name="Fitzgerald M."/>
            <person name="Abouelleil A."/>
            <person name="Alvarado L."/>
            <person name="Berlin A.M."/>
            <person name="Chapman S.B."/>
            <person name="Dewar J."/>
            <person name="Goldberg J."/>
            <person name="Griggs A."/>
            <person name="Gujja S."/>
            <person name="Hansen M."/>
            <person name="Howarth C."/>
            <person name="Imamovic A."/>
            <person name="Larimer J."/>
            <person name="McCowan C."/>
            <person name="Murphy C."/>
            <person name="Pearson M."/>
            <person name="Priest M."/>
            <person name="Roberts A."/>
            <person name="Saif S."/>
            <person name="Shea T."/>
            <person name="Sykes S."/>
            <person name="Wortman J."/>
            <person name="Nusbaum C."/>
            <person name="Birren B."/>
        </authorList>
    </citation>
    <scope>NUCLEOTIDE SEQUENCE [LARGE SCALE GENOMIC DNA]</scope>
    <source>
        <strain evidence="1 2">NIPH 2036</strain>
    </source>
</reference>
<dbReference type="PATRIC" id="fig|1217696.3.peg.804"/>
<dbReference type="RefSeq" id="WP_016651738.1">
    <property type="nucleotide sequence ID" value="NZ_KE340379.1"/>
</dbReference>